<feature type="region of interest" description="Disordered" evidence="5">
    <location>
        <begin position="656"/>
        <end position="706"/>
    </location>
</feature>
<keyword evidence="1 7" id="KW-0808">Transferase</keyword>
<dbReference type="RefSeq" id="XP_003872161.1">
    <property type="nucleotide sequence ID" value="XM_003872112.1"/>
</dbReference>
<protein>
    <recommendedName>
        <fullName evidence="6">Protein kinase domain-containing protein</fullName>
    </recommendedName>
</protein>
<evidence type="ECO:0000256" key="1">
    <source>
        <dbReference type="ARBA" id="ARBA00022679"/>
    </source>
</evidence>
<gene>
    <name evidence="7" type="ORF">LMXM_07_0170</name>
</gene>
<evidence type="ECO:0000313" key="7">
    <source>
        <dbReference type="EMBL" id="CBZ23630.1"/>
    </source>
</evidence>
<evidence type="ECO:0000313" key="8">
    <source>
        <dbReference type="Proteomes" id="UP000007259"/>
    </source>
</evidence>
<dbReference type="SMART" id="SM00220">
    <property type="entry name" value="S_TKc"/>
    <property type="match status" value="1"/>
</dbReference>
<dbReference type="FunFam" id="1.10.510.10:FF:001566">
    <property type="entry name" value="Protein_kinase_-_putative"/>
    <property type="match status" value="1"/>
</dbReference>
<dbReference type="GO" id="GO:0005524">
    <property type="term" value="F:ATP binding"/>
    <property type="evidence" value="ECO:0007669"/>
    <property type="project" value="UniProtKB-KW"/>
</dbReference>
<dbReference type="PANTHER" id="PTHR43671:SF102">
    <property type="entry name" value="KINASE, PUTATIVE-RELATED"/>
    <property type="match status" value="1"/>
</dbReference>
<feature type="compositionally biased region" description="Low complexity" evidence="5">
    <location>
        <begin position="592"/>
        <end position="601"/>
    </location>
</feature>
<dbReference type="InterPro" id="IPR050660">
    <property type="entry name" value="NEK_Ser/Thr_kinase"/>
</dbReference>
<dbReference type="AlphaFoldDB" id="E9AL27"/>
<dbReference type="KEGG" id="lmi:LMXM_07_0170"/>
<dbReference type="Gene3D" id="1.10.510.10">
    <property type="entry name" value="Transferase(Phosphotransferase) domain 1"/>
    <property type="match status" value="2"/>
</dbReference>
<evidence type="ECO:0000259" key="6">
    <source>
        <dbReference type="PROSITE" id="PS50011"/>
    </source>
</evidence>
<sequence>MPPQPVAQRQRSRQSSPRAREPMITSEYEIVEKMATGSFGVVFKVRRATDHQVFVMKRIPLLGLTALQRRDAAQEIILMRDLHHPCVVSQRDAFLYNEHDLCLVMDYYDGGDMDTHMAAQRDLDMYFELDQVMLWFVQLVLGAQYLHAHNVVHRDIKIHNVFLRSKDMSVVLGDFGISERLGADLANHTWVAAATMSGLHGSDGSSLTSVPAIVAATAVGSPSPARMNHGDDAMRSLSISGCLRPPTPGGAGAGPLVLSPLLYQQTAWSSGQWGAESQLCSPNSSPYQPLSHARQTGASSNAASSCSLQRLLNGGVEAVMKGTPLYMAPEVLQGGAASPKSDVWSLGCVLYELLALRHPFESRDLAPLVMRVLRGQREPLPAHYPRPIADLINHMLCLDASQRPSCEEVLTVPCVRAYVDLWRSLRTPLDVPTSPGETALMRQLQAWQANIAAWNARHPDNPRSKSVHYSELKRQLLSPACAPAEERERVERRAVEAARMALQTAQPSGLTCSISLAGISGASQGGGGAHDGTFFFGATGECLAGAAGRSSSELLSIPSLAEGILNMGPSDSMRPYMVYDVAPEIAATAAAGGAGPSCAESAARKALNGRPPRPSRRPSVSPPPHPVQGEDLAVTGHHIGKGGARVGSLPQAVDVARSENSPMVSAAARKRRYQQAGQRKPTAPQKGESSHHDDTTQPEHKPLTGAASPTIDAAAEVPSTTPPVPSSYFPLKPDLPTSPSLLHTRGSTRCGSIDEDALFFEAYGNVTDMRFASLDEIAQNVVDLRQRVQQRLRHQRLLRDIEALHERHGSALLRSMPHVLSVLEATVDGEEGPPGRSGGAQSTMSPEEVYARMVQQIDQQRSGYEQHQLDPDDAEKLMGILHLGQLPVGRPMPPRIRQLRESAALAQEVVSEEARRRSRLFPRESKDRTPPTTKRGVPFSSAVSMQFADPAAPLIALSTGGGRSSSLTTAMELRRWRPYLERRDRLSAALTHVFDATTLRAVYSYYRTCALLQRDAAVVRRLVPDRQQWSALPSVEELAVLDRRLEVLFEDRPSWDGRQGA</sequence>
<dbReference type="GeneID" id="13446958"/>
<dbReference type="Pfam" id="PF00069">
    <property type="entry name" value="Pkinase"/>
    <property type="match status" value="2"/>
</dbReference>
<reference evidence="7 8" key="1">
    <citation type="journal article" date="2011" name="Genome Res.">
        <title>Chromosome and gene copy number variation allow major structural change between species and strains of Leishmania.</title>
        <authorList>
            <person name="Rogers M.B."/>
            <person name="Hilley J.D."/>
            <person name="Dickens N.J."/>
            <person name="Wilkes J."/>
            <person name="Bates P.A."/>
            <person name="Depledge D.P."/>
            <person name="Harris D."/>
            <person name="Her Y."/>
            <person name="Herzyk P."/>
            <person name="Imamura H."/>
            <person name="Otto T.D."/>
            <person name="Sanders M."/>
            <person name="Seeger K."/>
            <person name="Dujardin J.C."/>
            <person name="Berriman M."/>
            <person name="Smith D.F."/>
            <person name="Hertz-Fowler C."/>
            <person name="Mottram J.C."/>
        </authorList>
    </citation>
    <scope>NUCLEOTIDE SEQUENCE [LARGE SCALE GENOMIC DNA]</scope>
    <source>
        <strain evidence="7 8">MHOM/GT/2001/U1103</strain>
    </source>
</reference>
<feature type="region of interest" description="Disordered" evidence="5">
    <location>
        <begin position="914"/>
        <end position="938"/>
    </location>
</feature>
<dbReference type="PROSITE" id="PS00108">
    <property type="entry name" value="PROTEIN_KINASE_ST"/>
    <property type="match status" value="1"/>
</dbReference>
<dbReference type="PROSITE" id="PS50011">
    <property type="entry name" value="PROTEIN_KINASE_DOM"/>
    <property type="match status" value="1"/>
</dbReference>
<dbReference type="InterPro" id="IPR000719">
    <property type="entry name" value="Prot_kinase_dom"/>
</dbReference>
<accession>E9AL27</accession>
<keyword evidence="8" id="KW-1185">Reference proteome</keyword>
<dbReference type="OMA" id="YDGGDMD"/>
<dbReference type="Proteomes" id="UP000007259">
    <property type="component" value="Chromosome 7"/>
</dbReference>
<dbReference type="PhylomeDB" id="E9AL27"/>
<proteinExistence type="predicted"/>
<feature type="region of interest" description="Disordered" evidence="5">
    <location>
        <begin position="592"/>
        <end position="632"/>
    </location>
</feature>
<evidence type="ECO:0000256" key="2">
    <source>
        <dbReference type="ARBA" id="ARBA00022741"/>
    </source>
</evidence>
<keyword evidence="2" id="KW-0547">Nucleotide-binding</keyword>
<dbReference type="SUPFAM" id="SSF56112">
    <property type="entry name" value="Protein kinase-like (PK-like)"/>
    <property type="match status" value="1"/>
</dbReference>
<name>E9AL27_LEIMU</name>
<evidence type="ECO:0000256" key="5">
    <source>
        <dbReference type="SAM" id="MobiDB-lite"/>
    </source>
</evidence>
<dbReference type="OrthoDB" id="248923at2759"/>
<organism evidence="7 8">
    <name type="scientific">Leishmania mexicana (strain MHOM/GT/2001/U1103)</name>
    <dbReference type="NCBI Taxonomy" id="929439"/>
    <lineage>
        <taxon>Eukaryota</taxon>
        <taxon>Discoba</taxon>
        <taxon>Euglenozoa</taxon>
        <taxon>Kinetoplastea</taxon>
        <taxon>Metakinetoplastina</taxon>
        <taxon>Trypanosomatida</taxon>
        <taxon>Trypanosomatidae</taxon>
        <taxon>Leishmaniinae</taxon>
        <taxon>Leishmania</taxon>
    </lineage>
</organism>
<feature type="compositionally biased region" description="Low complexity" evidence="5">
    <location>
        <begin position="1"/>
        <end position="17"/>
    </location>
</feature>
<dbReference type="EMBL" id="FR799560">
    <property type="protein sequence ID" value="CBZ23630.1"/>
    <property type="molecule type" value="Genomic_DNA"/>
</dbReference>
<evidence type="ECO:0000256" key="4">
    <source>
        <dbReference type="ARBA" id="ARBA00022840"/>
    </source>
</evidence>
<dbReference type="VEuPathDB" id="TriTrypDB:LmxM.07.0170"/>
<dbReference type="Gene3D" id="3.30.200.20">
    <property type="entry name" value="Phosphorylase Kinase, domain 1"/>
    <property type="match status" value="1"/>
</dbReference>
<feature type="region of interest" description="Disordered" evidence="5">
    <location>
        <begin position="1"/>
        <end position="21"/>
    </location>
</feature>
<keyword evidence="3" id="KW-0418">Kinase</keyword>
<dbReference type="PANTHER" id="PTHR43671">
    <property type="entry name" value="SERINE/THREONINE-PROTEIN KINASE NEK"/>
    <property type="match status" value="1"/>
</dbReference>
<feature type="compositionally biased region" description="Basic and acidic residues" evidence="5">
    <location>
        <begin position="688"/>
        <end position="702"/>
    </location>
</feature>
<dbReference type="InterPro" id="IPR011009">
    <property type="entry name" value="Kinase-like_dom_sf"/>
</dbReference>
<dbReference type="GO" id="GO:0004674">
    <property type="term" value="F:protein serine/threonine kinase activity"/>
    <property type="evidence" value="ECO:0007669"/>
    <property type="project" value="TreeGrafter"/>
</dbReference>
<evidence type="ECO:0000256" key="3">
    <source>
        <dbReference type="ARBA" id="ARBA00022777"/>
    </source>
</evidence>
<feature type="domain" description="Protein kinase" evidence="6">
    <location>
        <begin position="28"/>
        <end position="419"/>
    </location>
</feature>
<dbReference type="InterPro" id="IPR008271">
    <property type="entry name" value="Ser/Thr_kinase_AS"/>
</dbReference>
<keyword evidence="4" id="KW-0067">ATP-binding</keyword>